<gene>
    <name evidence="5 7" type="primary">bioH</name>
    <name evidence="7" type="ORF">GARC_0968</name>
</gene>
<dbReference type="AlphaFoldDB" id="K6XBF2"/>
<evidence type="ECO:0000256" key="1">
    <source>
        <dbReference type="ARBA" id="ARBA00022487"/>
    </source>
</evidence>
<feature type="active site" evidence="5">
    <location>
        <position position="237"/>
    </location>
</feature>
<dbReference type="STRING" id="493475.GARC_0968"/>
<dbReference type="Gene3D" id="3.40.50.1820">
    <property type="entry name" value="alpha/beta hydrolase"/>
    <property type="match status" value="1"/>
</dbReference>
<comment type="function">
    <text evidence="5">The physiological role of BioH is to remove the methyl group introduced by BioC when the pimeloyl moiety is complete. It allows to synthesize pimeloyl-ACP via the fatty acid synthetic pathway through the hydrolysis of the ester bonds of pimeloyl-ACP esters.</text>
</comment>
<comment type="subunit">
    <text evidence="5">Monomer.</text>
</comment>
<dbReference type="PRINTS" id="PR00111">
    <property type="entry name" value="ABHYDROLASE"/>
</dbReference>
<dbReference type="EC" id="3.1.1.85" evidence="5"/>
<evidence type="ECO:0000256" key="2">
    <source>
        <dbReference type="ARBA" id="ARBA00022490"/>
    </source>
</evidence>
<comment type="similarity">
    <text evidence="5">Belongs to the AB hydrolase superfamily. Carboxylesterase BioH family.</text>
</comment>
<dbReference type="SUPFAM" id="SSF53474">
    <property type="entry name" value="alpha/beta-Hydrolases"/>
    <property type="match status" value="1"/>
</dbReference>
<feature type="active site" description="Nucleophile" evidence="5">
    <location>
        <position position="84"/>
    </location>
</feature>
<proteinExistence type="inferred from homology"/>
<feature type="binding site" evidence="5">
    <location>
        <begin position="84"/>
        <end position="85"/>
    </location>
    <ligand>
        <name>substrate</name>
    </ligand>
</feature>
<comment type="pathway">
    <text evidence="5">Cofactor biosynthesis; biotin biosynthesis.</text>
</comment>
<evidence type="ECO:0000313" key="7">
    <source>
        <dbReference type="EMBL" id="GAC17949.1"/>
    </source>
</evidence>
<dbReference type="Proteomes" id="UP000006327">
    <property type="component" value="Unassembled WGS sequence"/>
</dbReference>
<dbReference type="Pfam" id="PF00561">
    <property type="entry name" value="Abhydrolase_1"/>
    <property type="match status" value="1"/>
</dbReference>
<dbReference type="GO" id="GO:0090499">
    <property type="term" value="F:pimelyl-[acyl-carrier protein] methyl ester esterase activity"/>
    <property type="evidence" value="ECO:0007669"/>
    <property type="project" value="UniProtKB-EC"/>
</dbReference>
<keyword evidence="3 5" id="KW-0093">Biotin biosynthesis</keyword>
<feature type="active site" evidence="5">
    <location>
        <position position="209"/>
    </location>
</feature>
<sequence length="256" mass="28338">MSESLKVSTVGSGKNLVFLHGWGVNSGVWQPLIDILKDEFCITTIDLPGYGLNHQRLPLPYNLQNITNMVAKKLPTNCILIGWSLGGLVAQMIAHTYPEKLKQLVLICSSPNFSKHADWPGIEPKILDFFTQQLELDFSKTLQRFLAIQAMGSVNARQDAKIIKQAVQQFPLPSPIALEAGLHMLQSIDLREQFKTLSIPCQMFLGSLDTLVPDKVALAAQQLNSKVIIEIISHASHAPFISNTESFAKRLVKALV</sequence>
<organism evidence="7 8">
    <name type="scientific">Paraglaciecola arctica BSs20135</name>
    <dbReference type="NCBI Taxonomy" id="493475"/>
    <lineage>
        <taxon>Bacteria</taxon>
        <taxon>Pseudomonadati</taxon>
        <taxon>Pseudomonadota</taxon>
        <taxon>Gammaproteobacteria</taxon>
        <taxon>Alteromonadales</taxon>
        <taxon>Alteromonadaceae</taxon>
        <taxon>Paraglaciecola</taxon>
    </lineage>
</organism>
<evidence type="ECO:0000313" key="8">
    <source>
        <dbReference type="Proteomes" id="UP000006327"/>
    </source>
</evidence>
<feature type="binding site" evidence="5">
    <location>
        <begin position="145"/>
        <end position="149"/>
    </location>
    <ligand>
        <name>substrate</name>
    </ligand>
</feature>
<comment type="subcellular location">
    <subcellularLocation>
        <location evidence="5">Cytoplasm</location>
    </subcellularLocation>
</comment>
<evidence type="ECO:0000256" key="3">
    <source>
        <dbReference type="ARBA" id="ARBA00022756"/>
    </source>
</evidence>
<dbReference type="OrthoDB" id="9780744at2"/>
<keyword evidence="8" id="KW-1185">Reference proteome</keyword>
<feature type="binding site" evidence="5">
    <location>
        <position position="237"/>
    </location>
    <ligand>
        <name>substrate</name>
    </ligand>
</feature>
<dbReference type="GO" id="GO:0005737">
    <property type="term" value="C:cytoplasm"/>
    <property type="evidence" value="ECO:0007669"/>
    <property type="project" value="UniProtKB-SubCell"/>
</dbReference>
<comment type="caution">
    <text evidence="7">The sequence shown here is derived from an EMBL/GenBank/DDBJ whole genome shotgun (WGS) entry which is preliminary data.</text>
</comment>
<dbReference type="GO" id="GO:0009102">
    <property type="term" value="P:biotin biosynthetic process"/>
    <property type="evidence" value="ECO:0007669"/>
    <property type="project" value="UniProtKB-UniRule"/>
</dbReference>
<dbReference type="PANTHER" id="PTHR43798:SF31">
    <property type="entry name" value="AB HYDROLASE SUPERFAMILY PROTEIN YCLE"/>
    <property type="match status" value="1"/>
</dbReference>
<dbReference type="HAMAP" id="MF_01260">
    <property type="entry name" value="Carboxylester"/>
    <property type="match status" value="1"/>
</dbReference>
<keyword evidence="2 5" id="KW-0963">Cytoplasm</keyword>
<accession>K6XBF2</accession>
<dbReference type="InterPro" id="IPR050266">
    <property type="entry name" value="AB_hydrolase_sf"/>
</dbReference>
<dbReference type="GO" id="GO:0016020">
    <property type="term" value="C:membrane"/>
    <property type="evidence" value="ECO:0007669"/>
    <property type="project" value="TreeGrafter"/>
</dbReference>
<keyword evidence="4 5" id="KW-0378">Hydrolase</keyword>
<dbReference type="InterPro" id="IPR010076">
    <property type="entry name" value="BioH"/>
</dbReference>
<dbReference type="PANTHER" id="PTHR43798">
    <property type="entry name" value="MONOACYLGLYCEROL LIPASE"/>
    <property type="match status" value="1"/>
</dbReference>
<dbReference type="InterPro" id="IPR000073">
    <property type="entry name" value="AB_hydrolase_1"/>
</dbReference>
<dbReference type="InterPro" id="IPR029058">
    <property type="entry name" value="AB_hydrolase_fold"/>
</dbReference>
<protein>
    <recommendedName>
        <fullName evidence="5">Pimeloyl-[acyl-carrier protein] methyl ester esterase</fullName>
        <ecNumber evidence="5">3.1.1.85</ecNumber>
    </recommendedName>
    <alternativeName>
        <fullName evidence="5">Biotin synthesis protein BioH</fullName>
    </alternativeName>
    <alternativeName>
        <fullName evidence="5">Carboxylesterase BioH</fullName>
    </alternativeName>
</protein>
<evidence type="ECO:0000256" key="5">
    <source>
        <dbReference type="HAMAP-Rule" id="MF_01260"/>
    </source>
</evidence>
<dbReference type="RefSeq" id="WP_007617254.1">
    <property type="nucleotide sequence ID" value="NZ_BAEO01000012.1"/>
</dbReference>
<feature type="domain" description="AB hydrolase-1" evidence="6">
    <location>
        <begin position="15"/>
        <end position="243"/>
    </location>
</feature>
<evidence type="ECO:0000256" key="4">
    <source>
        <dbReference type="ARBA" id="ARBA00022801"/>
    </source>
</evidence>
<reference evidence="7 8" key="1">
    <citation type="journal article" date="2017" name="Antonie Van Leeuwenhoek">
        <title>Rhizobium rhizosphaerae sp. nov., a novel species isolated from rice rhizosphere.</title>
        <authorList>
            <person name="Zhao J.J."/>
            <person name="Zhang J."/>
            <person name="Zhang R.J."/>
            <person name="Zhang C.W."/>
            <person name="Yin H.Q."/>
            <person name="Zhang X.X."/>
        </authorList>
    </citation>
    <scope>NUCLEOTIDE SEQUENCE [LARGE SCALE GENOMIC DNA]</scope>
    <source>
        <strain evidence="7 8">BSs20135</strain>
    </source>
</reference>
<dbReference type="eggNOG" id="COG0596">
    <property type="taxonomic scope" value="Bacteria"/>
</dbReference>
<dbReference type="EMBL" id="BAEO01000012">
    <property type="protein sequence ID" value="GAC17949.1"/>
    <property type="molecule type" value="Genomic_DNA"/>
</dbReference>
<name>K6XBF2_9ALTE</name>
<dbReference type="NCBIfam" id="TIGR01738">
    <property type="entry name" value="bioH"/>
    <property type="match status" value="1"/>
</dbReference>
<feature type="binding site" evidence="5">
    <location>
        <position position="22"/>
    </location>
    <ligand>
        <name>substrate</name>
    </ligand>
</feature>
<evidence type="ECO:0000259" key="6">
    <source>
        <dbReference type="Pfam" id="PF00561"/>
    </source>
</evidence>
<comment type="catalytic activity">
    <reaction evidence="5">
        <text>6-carboxyhexanoyl-[ACP] methyl ester + H2O = 6-carboxyhexanoyl-[ACP] + methanol + H(+)</text>
        <dbReference type="Rhea" id="RHEA:42700"/>
        <dbReference type="Rhea" id="RHEA-COMP:9955"/>
        <dbReference type="Rhea" id="RHEA-COMP:10186"/>
        <dbReference type="ChEBI" id="CHEBI:15377"/>
        <dbReference type="ChEBI" id="CHEBI:15378"/>
        <dbReference type="ChEBI" id="CHEBI:17790"/>
        <dbReference type="ChEBI" id="CHEBI:78846"/>
        <dbReference type="ChEBI" id="CHEBI:82735"/>
        <dbReference type="EC" id="3.1.1.85"/>
    </reaction>
</comment>
<dbReference type="UniPathway" id="UPA00078"/>
<keyword evidence="1 5" id="KW-0719">Serine esterase</keyword>